<sequence length="648" mass="72386">MSLSRLSAPFTSACHACRTNLRGNYAVRGYARMARSRPMTPRLPTSRLTKESDQEPTHNPSFMDKPQTGSKSTSSLDLPLAIKRLKVSPEPVYDPNMVIFLDKRGNVTMIPHDDRVRESSPVKEGEVMNDRSEPFQRGSKEMEYARKRIGQVEIPNAIQDAIRSIVEGSDKRQIRTDALRLYSSLRSTGVLSEGDTERPTIRIKIGGGNLKAKEDKPLPAHILSYGPRESVAYIAAIAPTTYSAITNVLHEVHQRVPDLNPKSFLDFGTGPGTGIWAANDVWNTSTKYTGVDASTDMLATAEDILSSLSDQGTPMNNVSLRAFMSHGNRATKYDVVMSAFTLSEITSPEMRRTTLEQLWDSTEDMLILIDRGTPSGFRVIAEAREQILGLDKDLTKSRPEYDAYGNLLPVPEPVPRSPAHVLAPRKTKHSKENYEDAKYSYVVLRKGLRPVHTAPVTPDHSEASPTLEEVDSTATGGKKRGKKPLPPPPVTYEDFDDMFKASHSWPRLIVPPIKKEGHVVMDYCGSQGFLERMVIPRSQGKIPYRDARKAMWGDLFPHLSKNKPVQKEVRGGMGAKLKLGEDDNDTESETMSSPSTRKRQANLTPRQLLERSMNKEKKRNRQKITLDEVEGKSSRRKGSKNQDIVLEL</sequence>
<feature type="region of interest" description="Disordered" evidence="8">
    <location>
        <begin position="567"/>
        <end position="648"/>
    </location>
</feature>
<dbReference type="GO" id="GO:0005763">
    <property type="term" value="C:mitochondrial small ribosomal subunit"/>
    <property type="evidence" value="ECO:0007669"/>
    <property type="project" value="TreeGrafter"/>
</dbReference>
<name>A0A9P6KIS6_9FUNG</name>
<evidence type="ECO:0000256" key="2">
    <source>
        <dbReference type="ARBA" id="ARBA00022723"/>
    </source>
</evidence>
<dbReference type="EMBL" id="JAABOA010000070">
    <property type="protein sequence ID" value="KAF9586120.1"/>
    <property type="molecule type" value="Genomic_DNA"/>
</dbReference>
<comment type="subcellular location">
    <subcellularLocation>
        <location evidence="1">Mitochondrion</location>
    </subcellularLocation>
</comment>
<evidence type="ECO:0000256" key="3">
    <source>
        <dbReference type="ARBA" id="ARBA00022946"/>
    </source>
</evidence>
<keyword evidence="9" id="KW-0687">Ribonucleoprotein</keyword>
<gene>
    <name evidence="9" type="primary">RSM22</name>
    <name evidence="9" type="ORF">BGW38_009480</name>
</gene>
<dbReference type="PANTHER" id="PTHR13184:SF5">
    <property type="entry name" value="METHYLTRANSFERASE-LIKE PROTEIN 17, MITOCHONDRIAL"/>
    <property type="match status" value="1"/>
</dbReference>
<evidence type="ECO:0000313" key="9">
    <source>
        <dbReference type="EMBL" id="KAF9586120.1"/>
    </source>
</evidence>
<protein>
    <submittedName>
        <fullName evidence="9">37S ribosomal protein S22</fullName>
    </submittedName>
</protein>
<keyword evidence="6" id="KW-0496">Mitochondrion</keyword>
<dbReference type="InterPro" id="IPR015324">
    <property type="entry name" value="Ribosomal_Rsm22-like"/>
</dbReference>
<dbReference type="Gene3D" id="3.40.50.150">
    <property type="entry name" value="Vaccinia Virus protein VP39"/>
    <property type="match status" value="1"/>
</dbReference>
<accession>A0A9P6KIS6</accession>
<dbReference type="InterPro" id="IPR029063">
    <property type="entry name" value="SAM-dependent_MTases_sf"/>
</dbReference>
<evidence type="ECO:0000313" key="10">
    <source>
        <dbReference type="Proteomes" id="UP000780801"/>
    </source>
</evidence>
<reference evidence="9" key="1">
    <citation type="journal article" date="2020" name="Fungal Divers.">
        <title>Resolving the Mortierellaceae phylogeny through synthesis of multi-gene phylogenetics and phylogenomics.</title>
        <authorList>
            <person name="Vandepol N."/>
            <person name="Liber J."/>
            <person name="Desiro A."/>
            <person name="Na H."/>
            <person name="Kennedy M."/>
            <person name="Barry K."/>
            <person name="Grigoriev I.V."/>
            <person name="Miller A.N."/>
            <person name="O'Donnell K."/>
            <person name="Stajich J.E."/>
            <person name="Bonito G."/>
        </authorList>
    </citation>
    <scope>NUCLEOTIDE SEQUENCE</scope>
    <source>
        <strain evidence="9">KOD1015</strain>
    </source>
</reference>
<dbReference type="InterPro" id="IPR052571">
    <property type="entry name" value="Mt_RNA_Methyltransferase"/>
</dbReference>
<evidence type="ECO:0000256" key="8">
    <source>
        <dbReference type="SAM" id="MobiDB-lite"/>
    </source>
</evidence>
<feature type="region of interest" description="Disordered" evidence="8">
    <location>
        <begin position="452"/>
        <end position="489"/>
    </location>
</feature>
<dbReference type="GO" id="GO:0003735">
    <property type="term" value="F:structural constituent of ribosome"/>
    <property type="evidence" value="ECO:0007669"/>
    <property type="project" value="TreeGrafter"/>
</dbReference>
<dbReference type="GO" id="GO:0051536">
    <property type="term" value="F:iron-sulfur cluster binding"/>
    <property type="evidence" value="ECO:0007669"/>
    <property type="project" value="UniProtKB-KW"/>
</dbReference>
<feature type="region of interest" description="Disordered" evidence="8">
    <location>
        <begin position="117"/>
        <end position="137"/>
    </location>
</feature>
<feature type="region of interest" description="Disordered" evidence="8">
    <location>
        <begin position="32"/>
        <end position="75"/>
    </location>
</feature>
<comment type="function">
    <text evidence="7">Mitochondrial ribosome (mitoribosome) assembly factor. Binds at the interface of the head and body domains of the mitochondrial small ribosomal subunit (mt-SSU), occluding the mRNA channel and preventing compaction of the head domain towards the body. Probable inactive methyltransferase: retains the characteristic folding and ability to bind S-adenosyl-L-methionine, but it probably lost its methyltransferase activity.</text>
</comment>
<dbReference type="PANTHER" id="PTHR13184">
    <property type="entry name" value="37S RIBOSOMAL PROTEIN S22"/>
    <property type="match status" value="1"/>
</dbReference>
<dbReference type="SUPFAM" id="SSF53335">
    <property type="entry name" value="S-adenosyl-L-methionine-dependent methyltransferases"/>
    <property type="match status" value="1"/>
</dbReference>
<evidence type="ECO:0000256" key="1">
    <source>
        <dbReference type="ARBA" id="ARBA00004173"/>
    </source>
</evidence>
<evidence type="ECO:0000256" key="7">
    <source>
        <dbReference type="ARBA" id="ARBA00045681"/>
    </source>
</evidence>
<keyword evidence="2" id="KW-0479">Metal-binding</keyword>
<dbReference type="GO" id="GO:0008168">
    <property type="term" value="F:methyltransferase activity"/>
    <property type="evidence" value="ECO:0007669"/>
    <property type="project" value="InterPro"/>
</dbReference>
<feature type="compositionally biased region" description="Basic and acidic residues" evidence="8">
    <location>
        <begin position="624"/>
        <end position="633"/>
    </location>
</feature>
<dbReference type="GO" id="GO:0006412">
    <property type="term" value="P:translation"/>
    <property type="evidence" value="ECO:0007669"/>
    <property type="project" value="InterPro"/>
</dbReference>
<keyword evidence="3" id="KW-0809">Transit peptide</keyword>
<dbReference type="OrthoDB" id="421327at2759"/>
<keyword evidence="10" id="KW-1185">Reference proteome</keyword>
<comment type="caution">
    <text evidence="9">The sequence shown here is derived from an EMBL/GenBank/DDBJ whole genome shotgun (WGS) entry which is preliminary data.</text>
</comment>
<dbReference type="GO" id="GO:0046872">
    <property type="term" value="F:metal ion binding"/>
    <property type="evidence" value="ECO:0007669"/>
    <property type="project" value="UniProtKB-KW"/>
</dbReference>
<evidence type="ECO:0000256" key="4">
    <source>
        <dbReference type="ARBA" id="ARBA00023004"/>
    </source>
</evidence>
<dbReference type="Proteomes" id="UP000780801">
    <property type="component" value="Unassembled WGS sequence"/>
</dbReference>
<keyword evidence="9" id="KW-0689">Ribosomal protein</keyword>
<dbReference type="Pfam" id="PF09243">
    <property type="entry name" value="Rsm22"/>
    <property type="match status" value="1"/>
</dbReference>
<evidence type="ECO:0000256" key="5">
    <source>
        <dbReference type="ARBA" id="ARBA00023014"/>
    </source>
</evidence>
<feature type="compositionally biased region" description="Polar residues" evidence="8">
    <location>
        <begin position="589"/>
        <end position="605"/>
    </location>
</feature>
<proteinExistence type="predicted"/>
<dbReference type="AlphaFoldDB" id="A0A9P6KIS6"/>
<organism evidence="9 10">
    <name type="scientific">Lunasporangiospora selenospora</name>
    <dbReference type="NCBI Taxonomy" id="979761"/>
    <lineage>
        <taxon>Eukaryota</taxon>
        <taxon>Fungi</taxon>
        <taxon>Fungi incertae sedis</taxon>
        <taxon>Mucoromycota</taxon>
        <taxon>Mortierellomycotina</taxon>
        <taxon>Mortierellomycetes</taxon>
        <taxon>Mortierellales</taxon>
        <taxon>Mortierellaceae</taxon>
        <taxon>Lunasporangiospora</taxon>
    </lineage>
</organism>
<evidence type="ECO:0000256" key="6">
    <source>
        <dbReference type="ARBA" id="ARBA00023128"/>
    </source>
</evidence>
<keyword evidence="4" id="KW-0408">Iron</keyword>
<keyword evidence="5" id="KW-0411">Iron-sulfur</keyword>